<sequence>MAPEPASTGWRGKLERGLGALASRGHRHPAGALVLALVLCGLGLFFARNLTLDANLVSLLPRSFPSVRDLETLEQRFGGIGWVAVVGEGAEPEVLKRFADEMAPKLEALPGIRFVEVQRPGGFFQERALYYLSPEDLQEVERRLGARITWEKERAQPLFVPLVDEPAPPLDFSDLEAKYGVGAAQRMSGAGGENYYLDASARRVVLLARPEGFSADLDFSRRIITEVKTLLDAQDLSSYGPGFKMALTGAYQKKLDQQAQISRDITVSSAVAGALLLLFLLLHFRSVLGVGMVLAPVAAGLAWTYGLVGAAYGRVNLLTGFLGAILGGLGIEHGIHLLGRYLHLRGDGLDSERATRESFTHTGSAALTSALVAALTFLVLGTSRFRAFREFGVIAGIGMLLLIAAYVLVLPAVLGLAARLKWTPGPGATAQTRSPLGQLLVRWRRPLTLVSGAVLVALTLNMGRVRFDYDFGSLEDQHLPSFVLNRQVSDIIGYSQSPLVVLTGSPAEEHTVMEQLRARQRQLGRRSTVDFAASLETLIPADQPRKQAILQRMGALLEDVPEARLDAAQRQQLSQLRAQTRAEPFTREELPASVRRQFQGLQGQSGFVLVYPSVSQSDGTAMRALAREVRAGASLPGGRHLPVAGEPMVLADILDMVTHEAPRILAGTTLAVLLAMWVTLGSLRTSLLCLAPTLVSLLGLVGLMPLLKVEFNYLNILIIPVLIGTTVDAGVHLLTQLVRPGNDFVKVYSETGRAISGGLLTSAVGFGTLFLANHPGLNSVGALANLGFGVNLLVMLVSFPALLLLLSERRHRKPRPRKPRASPPKPGEPTPLPSAS</sequence>
<feature type="transmembrane region" description="Helical" evidence="7">
    <location>
        <begin position="359"/>
        <end position="380"/>
    </location>
</feature>
<feature type="transmembrane region" description="Helical" evidence="7">
    <location>
        <begin position="261"/>
        <end position="282"/>
    </location>
</feature>
<keyword evidence="4 7" id="KW-1133">Transmembrane helix</keyword>
<reference evidence="9 10" key="1">
    <citation type="submission" date="2022-11" db="EMBL/GenBank/DDBJ databases">
        <title>Minimal conservation of predation-associated metabolite biosynthetic gene clusters underscores biosynthetic potential of Myxococcota including descriptions for ten novel species: Archangium lansinium sp. nov., Myxococcus landrumus sp. nov., Nannocystis bai.</title>
        <authorList>
            <person name="Ahearne A."/>
            <person name="Stevens C."/>
            <person name="Dowd S."/>
        </authorList>
    </citation>
    <scope>NUCLEOTIDE SEQUENCE [LARGE SCALE GENOMIC DNA]</scope>
    <source>
        <strain evidence="9 10">NCWAL01</strain>
    </source>
</reference>
<evidence type="ECO:0000256" key="2">
    <source>
        <dbReference type="ARBA" id="ARBA00022475"/>
    </source>
</evidence>
<evidence type="ECO:0000313" key="9">
    <source>
        <dbReference type="EMBL" id="MDC0711325.1"/>
    </source>
</evidence>
<feature type="domain" description="SSD" evidence="8">
    <location>
        <begin position="298"/>
        <end position="416"/>
    </location>
</feature>
<feature type="region of interest" description="Disordered" evidence="6">
    <location>
        <begin position="811"/>
        <end position="836"/>
    </location>
</feature>
<dbReference type="InterPro" id="IPR050545">
    <property type="entry name" value="Mycobact_MmpL"/>
</dbReference>
<keyword evidence="2" id="KW-1003">Cell membrane</keyword>
<dbReference type="PANTHER" id="PTHR33406">
    <property type="entry name" value="MEMBRANE PROTEIN MJ1562-RELATED"/>
    <property type="match status" value="1"/>
</dbReference>
<dbReference type="Pfam" id="PF03176">
    <property type="entry name" value="MMPL"/>
    <property type="match status" value="2"/>
</dbReference>
<dbReference type="InterPro" id="IPR000731">
    <property type="entry name" value="SSD"/>
</dbReference>
<proteinExistence type="predicted"/>
<keyword evidence="5 7" id="KW-0472">Membrane</keyword>
<evidence type="ECO:0000256" key="6">
    <source>
        <dbReference type="SAM" id="MobiDB-lite"/>
    </source>
</evidence>
<comment type="caution">
    <text evidence="9">The sequence shown here is derived from an EMBL/GenBank/DDBJ whole genome shotgun (WGS) entry which is preliminary data.</text>
</comment>
<feature type="transmembrane region" description="Helical" evidence="7">
    <location>
        <begin position="687"/>
        <end position="707"/>
    </location>
</feature>
<keyword evidence="3 7" id="KW-0812">Transmembrane</keyword>
<evidence type="ECO:0000256" key="3">
    <source>
        <dbReference type="ARBA" id="ARBA00022692"/>
    </source>
</evidence>
<gene>
    <name evidence="9" type="ORF">POL68_22840</name>
</gene>
<feature type="transmembrane region" description="Helical" evidence="7">
    <location>
        <begin position="713"/>
        <end position="734"/>
    </location>
</feature>
<evidence type="ECO:0000256" key="7">
    <source>
        <dbReference type="SAM" id="Phobius"/>
    </source>
</evidence>
<keyword evidence="10" id="KW-1185">Reference proteome</keyword>
<feature type="transmembrane region" description="Helical" evidence="7">
    <location>
        <begin position="754"/>
        <end position="772"/>
    </location>
</feature>
<dbReference type="EMBL" id="JAQNDM010000002">
    <property type="protein sequence ID" value="MDC0711325.1"/>
    <property type="molecule type" value="Genomic_DNA"/>
</dbReference>
<dbReference type="InterPro" id="IPR004869">
    <property type="entry name" value="MMPL_dom"/>
</dbReference>
<dbReference type="Proteomes" id="UP001221838">
    <property type="component" value="Unassembled WGS sequence"/>
</dbReference>
<feature type="transmembrane region" description="Helical" evidence="7">
    <location>
        <begin position="784"/>
        <end position="806"/>
    </location>
</feature>
<evidence type="ECO:0000256" key="1">
    <source>
        <dbReference type="ARBA" id="ARBA00004651"/>
    </source>
</evidence>
<feature type="transmembrane region" description="Helical" evidence="7">
    <location>
        <begin position="664"/>
        <end position="680"/>
    </location>
</feature>
<comment type="subcellular location">
    <subcellularLocation>
        <location evidence="1">Cell membrane</location>
        <topology evidence="1">Multi-pass membrane protein</topology>
    </subcellularLocation>
</comment>
<evidence type="ECO:0000256" key="4">
    <source>
        <dbReference type="ARBA" id="ARBA00022989"/>
    </source>
</evidence>
<dbReference type="Gene3D" id="1.20.1640.10">
    <property type="entry name" value="Multidrug efflux transporter AcrB transmembrane domain"/>
    <property type="match status" value="2"/>
</dbReference>
<dbReference type="PANTHER" id="PTHR33406:SF13">
    <property type="entry name" value="MEMBRANE PROTEIN YDFJ"/>
    <property type="match status" value="1"/>
</dbReference>
<feature type="compositionally biased region" description="Pro residues" evidence="6">
    <location>
        <begin position="821"/>
        <end position="836"/>
    </location>
</feature>
<evidence type="ECO:0000313" key="10">
    <source>
        <dbReference type="Proteomes" id="UP001221838"/>
    </source>
</evidence>
<accession>A0ABT5DCB8</accession>
<feature type="transmembrane region" description="Helical" evidence="7">
    <location>
        <begin position="315"/>
        <end position="339"/>
    </location>
</feature>
<evidence type="ECO:0000259" key="8">
    <source>
        <dbReference type="PROSITE" id="PS50156"/>
    </source>
</evidence>
<protein>
    <submittedName>
        <fullName evidence="9">MMPL family transporter</fullName>
    </submittedName>
</protein>
<dbReference type="RefSeq" id="WP_272141281.1">
    <property type="nucleotide sequence ID" value="NZ_JAQNDM010000002.1"/>
</dbReference>
<feature type="transmembrane region" description="Helical" evidence="7">
    <location>
        <begin position="392"/>
        <end position="414"/>
    </location>
</feature>
<dbReference type="SUPFAM" id="SSF82866">
    <property type="entry name" value="Multidrug efflux transporter AcrB transmembrane domain"/>
    <property type="match status" value="2"/>
</dbReference>
<feature type="transmembrane region" description="Helical" evidence="7">
    <location>
        <begin position="30"/>
        <end position="47"/>
    </location>
</feature>
<dbReference type="PROSITE" id="PS50156">
    <property type="entry name" value="SSD"/>
    <property type="match status" value="1"/>
</dbReference>
<organism evidence="9 10">
    <name type="scientific">Stigmatella ashevillensis</name>
    <dbReference type="NCBI Taxonomy" id="2995309"/>
    <lineage>
        <taxon>Bacteria</taxon>
        <taxon>Pseudomonadati</taxon>
        <taxon>Myxococcota</taxon>
        <taxon>Myxococcia</taxon>
        <taxon>Myxococcales</taxon>
        <taxon>Cystobacterineae</taxon>
        <taxon>Archangiaceae</taxon>
        <taxon>Stigmatella</taxon>
    </lineage>
</organism>
<name>A0ABT5DCB8_9BACT</name>
<feature type="compositionally biased region" description="Basic residues" evidence="6">
    <location>
        <begin position="811"/>
        <end position="820"/>
    </location>
</feature>
<evidence type="ECO:0000256" key="5">
    <source>
        <dbReference type="ARBA" id="ARBA00023136"/>
    </source>
</evidence>
<feature type="transmembrane region" description="Helical" evidence="7">
    <location>
        <begin position="288"/>
        <end position="308"/>
    </location>
</feature>